<feature type="transmembrane region" description="Helical" evidence="8">
    <location>
        <begin position="12"/>
        <end position="29"/>
    </location>
</feature>
<comment type="subcellular location">
    <subcellularLocation>
        <location evidence="1">Cell membrane</location>
        <topology evidence="1">Multi-pass membrane protein</topology>
    </subcellularLocation>
</comment>
<evidence type="ECO:0000256" key="5">
    <source>
        <dbReference type="ARBA" id="ARBA00023136"/>
    </source>
</evidence>
<comment type="catalytic activity">
    <reaction evidence="6">
        <text>3',3'-c-di-AMP + H2O = 5'-O-phosphonoadenylyl-(3'-&gt;5')-adenosine + H(+)</text>
        <dbReference type="Rhea" id="RHEA:54420"/>
        <dbReference type="ChEBI" id="CHEBI:15377"/>
        <dbReference type="ChEBI" id="CHEBI:15378"/>
        <dbReference type="ChEBI" id="CHEBI:71500"/>
        <dbReference type="ChEBI" id="CHEBI:138171"/>
    </reaction>
</comment>
<dbReference type="InterPro" id="IPR038763">
    <property type="entry name" value="DHH_sf"/>
</dbReference>
<dbReference type="FunFam" id="3.90.1640.10:FF:000002">
    <property type="entry name" value="Cyclic-di-AMP phosphodiesterase"/>
    <property type="match status" value="1"/>
</dbReference>
<keyword evidence="7" id="KW-0479">Metal-binding</keyword>
<keyword evidence="13" id="KW-1185">Reference proteome</keyword>
<dbReference type="SUPFAM" id="SSF64182">
    <property type="entry name" value="DHH phosphoesterases"/>
    <property type="match status" value="1"/>
</dbReference>
<dbReference type="GO" id="GO:0106409">
    <property type="term" value="F:cyclic-di-AMP phosphodiesterase activity"/>
    <property type="evidence" value="ECO:0007669"/>
    <property type="project" value="RHEA"/>
</dbReference>
<feature type="binding site" evidence="7">
    <location>
        <position position="419"/>
    </location>
    <ligand>
        <name>Mn(2+)</name>
        <dbReference type="ChEBI" id="CHEBI:29035"/>
        <label>1</label>
    </ligand>
</feature>
<dbReference type="EC" id="3.1.4.-" evidence="6"/>
<evidence type="ECO:0000259" key="9">
    <source>
        <dbReference type="Pfam" id="PF01368"/>
    </source>
</evidence>
<proteinExistence type="inferred from homology"/>
<name>A0A1M4WXJ0_9BACL</name>
<dbReference type="PANTHER" id="PTHR47618">
    <property type="entry name" value="BIFUNCTIONAL OLIGORIBONUCLEASE AND PAP PHOSPHATASE NRNA"/>
    <property type="match status" value="1"/>
</dbReference>
<protein>
    <recommendedName>
        <fullName evidence="6">Cyclic-di-AMP phosphodiesterase</fullName>
        <ecNumber evidence="6">3.1.4.-</ecNumber>
    </recommendedName>
</protein>
<dbReference type="Gene3D" id="3.90.1640.10">
    <property type="entry name" value="inorganic pyrophosphatase (n-terminal core)"/>
    <property type="match status" value="1"/>
</dbReference>
<keyword evidence="7" id="KW-0464">Manganese</keyword>
<dbReference type="InterPro" id="IPR001667">
    <property type="entry name" value="DDH_dom"/>
</dbReference>
<feature type="binding site" evidence="7">
    <location>
        <position position="419"/>
    </location>
    <ligand>
        <name>Mn(2+)</name>
        <dbReference type="ChEBI" id="CHEBI:29035"/>
        <label>2</label>
    </ligand>
</feature>
<evidence type="ECO:0000256" key="2">
    <source>
        <dbReference type="ARBA" id="ARBA00022475"/>
    </source>
</evidence>
<evidence type="ECO:0000256" key="3">
    <source>
        <dbReference type="ARBA" id="ARBA00022692"/>
    </source>
</evidence>
<dbReference type="Gene3D" id="3.10.310.30">
    <property type="match status" value="1"/>
</dbReference>
<evidence type="ECO:0000259" key="10">
    <source>
        <dbReference type="Pfam" id="PF02272"/>
    </source>
</evidence>
<sequence length="656" mass="75323">MPKFTKRYRHSYLLLFFLWLIFLVFIYHFTSNWWLTGLGGGLWFLSLLFVWLQGRLYQDEWRRALLLIQRRVIQGHRFAIHHLPYGLVLINDDGVIEWHNQYVSKKMNVSTSSIGKVVDQVFPLDLEHLRNPATVSEMALGESTYEVSYDSKHQFLLFRDITELVQLEEKYEQEQPIVGYLYIDNYDEVRQQLTDQEETILLNTVNSMISAWTERYQISLKRFDVDKMFFVTQALYLRKLIESHFDILDEMRNATHDQPIPLTLSMGVSNSTGSVLDRAKTARAALNVALARGGDQTAVQEKERLVFFGGKTNAIERRTRVRARVISHAMSNLFRANRRVVIMGHMNPDLDAIGAAVGVACFAQYHQCEPHIILNESNPSIDRVWKKIKEYPTIESLFSLASEVEDWIHERDTLLVMVDTHRPSLTIEPKLLERVRHIVVIDHHRRGEDFVEDPILVYLEPYASSACELVTELLQYQDEQCEMSAFEATLLLAGIVVDTKHFAFRTGSRTFEAASFLREKGADLALVQSLLKEDLDQYIKRAEMLKQTEMWGDEVAVAVGKEDEVYDQLLIAQAADTLLNMKGVAASFVIAKRKDGLVAISARSQGEINVQLIMEAMGGGGHFTNAASQMKDCSLEETKEILKKVVEKYSDREEKD</sequence>
<accession>A0A1M4WXJ0</accession>
<dbReference type="InterPro" id="IPR049553">
    <property type="entry name" value="GdpP-like_PAS"/>
</dbReference>
<evidence type="ECO:0000313" key="13">
    <source>
        <dbReference type="Proteomes" id="UP000184476"/>
    </source>
</evidence>
<dbReference type="Gene3D" id="3.30.450.20">
    <property type="entry name" value="PAS domain"/>
    <property type="match status" value="1"/>
</dbReference>
<evidence type="ECO:0000256" key="1">
    <source>
        <dbReference type="ARBA" id="ARBA00004651"/>
    </source>
</evidence>
<dbReference type="Pfam" id="PF01368">
    <property type="entry name" value="DHH"/>
    <property type="match status" value="1"/>
</dbReference>
<dbReference type="GO" id="GO:0003676">
    <property type="term" value="F:nucleic acid binding"/>
    <property type="evidence" value="ECO:0007669"/>
    <property type="project" value="UniProtKB-UniRule"/>
</dbReference>
<evidence type="ECO:0000256" key="4">
    <source>
        <dbReference type="ARBA" id="ARBA00022989"/>
    </source>
</evidence>
<keyword evidence="6" id="KW-0378">Hydrolase</keyword>
<dbReference type="STRING" id="112248.SAMN05444392_10419"/>
<feature type="domain" description="DDH" evidence="9">
    <location>
        <begin position="339"/>
        <end position="495"/>
    </location>
</feature>
<dbReference type="RefSeq" id="WP_073154426.1">
    <property type="nucleotide sequence ID" value="NZ_FQVL01000004.1"/>
</dbReference>
<keyword evidence="5 6" id="KW-0472">Membrane</keyword>
<dbReference type="OrthoDB" id="9759476at2"/>
<feature type="binding site" evidence="7">
    <location>
        <position position="351"/>
    </location>
    <ligand>
        <name>Mn(2+)</name>
        <dbReference type="ChEBI" id="CHEBI:29035"/>
        <label>2</label>
    </ligand>
</feature>
<evidence type="ECO:0000313" key="12">
    <source>
        <dbReference type="EMBL" id="SHE85956.1"/>
    </source>
</evidence>
<dbReference type="PANTHER" id="PTHR47618:SF2">
    <property type="entry name" value="CYCLIC-DI-AMP PHOSPHODIESTERASE GDPP"/>
    <property type="match status" value="1"/>
</dbReference>
<dbReference type="GO" id="GO:0005886">
    <property type="term" value="C:plasma membrane"/>
    <property type="evidence" value="ECO:0007669"/>
    <property type="project" value="UniProtKB-SubCell"/>
</dbReference>
<keyword evidence="3 8" id="KW-0812">Transmembrane</keyword>
<dbReference type="PIRSF" id="PIRSF026583">
    <property type="entry name" value="YybT"/>
    <property type="match status" value="1"/>
</dbReference>
<dbReference type="InterPro" id="IPR051319">
    <property type="entry name" value="Oligoribo/pAp-PDE_c-di-AMP_PDE"/>
</dbReference>
<dbReference type="GO" id="GO:0016787">
    <property type="term" value="F:hydrolase activity"/>
    <property type="evidence" value="ECO:0007669"/>
    <property type="project" value="UniProtKB-UniRule"/>
</dbReference>
<feature type="binding site" evidence="7">
    <location>
        <position position="498"/>
    </location>
    <ligand>
        <name>Mn(2+)</name>
        <dbReference type="ChEBI" id="CHEBI:29035"/>
        <label>2</label>
    </ligand>
</feature>
<evidence type="ECO:0000256" key="7">
    <source>
        <dbReference type="PIRSR" id="PIRSR026583-50"/>
    </source>
</evidence>
<dbReference type="Pfam" id="PF21370">
    <property type="entry name" value="PAS_GdpP"/>
    <property type="match status" value="1"/>
</dbReference>
<evidence type="ECO:0000259" key="11">
    <source>
        <dbReference type="Pfam" id="PF21370"/>
    </source>
</evidence>
<dbReference type="Pfam" id="PF02272">
    <property type="entry name" value="DHHA1"/>
    <property type="match status" value="1"/>
</dbReference>
<dbReference type="GO" id="GO:0046872">
    <property type="term" value="F:metal ion binding"/>
    <property type="evidence" value="ECO:0007669"/>
    <property type="project" value="UniProtKB-KW"/>
</dbReference>
<feature type="binding site" evidence="7">
    <location>
        <position position="443"/>
    </location>
    <ligand>
        <name>Mn(2+)</name>
        <dbReference type="ChEBI" id="CHEBI:29035"/>
        <label>2</label>
    </ligand>
</feature>
<organism evidence="12 13">
    <name type="scientific">Seinonella peptonophila</name>
    <dbReference type="NCBI Taxonomy" id="112248"/>
    <lineage>
        <taxon>Bacteria</taxon>
        <taxon>Bacillati</taxon>
        <taxon>Bacillota</taxon>
        <taxon>Bacilli</taxon>
        <taxon>Bacillales</taxon>
        <taxon>Thermoactinomycetaceae</taxon>
        <taxon>Seinonella</taxon>
    </lineage>
</organism>
<gene>
    <name evidence="12" type="ORF">SAMN05444392_10419</name>
</gene>
<evidence type="ECO:0000256" key="8">
    <source>
        <dbReference type="SAM" id="Phobius"/>
    </source>
</evidence>
<evidence type="ECO:0000256" key="6">
    <source>
        <dbReference type="PIRNR" id="PIRNR026583"/>
    </source>
</evidence>
<comment type="function">
    <text evidence="6">Has phosphodiesterase (PDE) activity against cyclic-di-AMP (c-di-AMP).</text>
</comment>
<keyword evidence="4 8" id="KW-1133">Transmembrane helix</keyword>
<dbReference type="InterPro" id="IPR003156">
    <property type="entry name" value="DHHA1_dom"/>
</dbReference>
<comment type="cofactor">
    <cofactor evidence="7">
        <name>Mn(2+)</name>
        <dbReference type="ChEBI" id="CHEBI:29035"/>
    </cofactor>
    <text evidence="7">For phosphodiesterase activity, probably binds 2 Mn(2+) per subunit.</text>
</comment>
<dbReference type="EMBL" id="FQVL01000004">
    <property type="protein sequence ID" value="SHE85956.1"/>
    <property type="molecule type" value="Genomic_DNA"/>
</dbReference>
<keyword evidence="2 6" id="KW-1003">Cell membrane</keyword>
<dbReference type="AlphaFoldDB" id="A0A1M4WXJ0"/>
<dbReference type="InterPro" id="IPR014528">
    <property type="entry name" value="GdpP/PdeA"/>
</dbReference>
<comment type="similarity">
    <text evidence="6">Belongs to the GdpP/PdeA phosphodiesterase family.</text>
</comment>
<reference evidence="12 13" key="1">
    <citation type="submission" date="2016-11" db="EMBL/GenBank/DDBJ databases">
        <authorList>
            <person name="Jaros S."/>
            <person name="Januszkiewicz K."/>
            <person name="Wedrychowicz H."/>
        </authorList>
    </citation>
    <scope>NUCLEOTIDE SEQUENCE [LARGE SCALE GENOMIC DNA]</scope>
    <source>
        <strain evidence="12 13">DSM 44666</strain>
    </source>
</reference>
<feature type="domain" description="Cyclic-di-AMP phosphodiesterase GdpP-like PAS" evidence="11">
    <location>
        <begin position="75"/>
        <end position="161"/>
    </location>
</feature>
<dbReference type="Proteomes" id="UP000184476">
    <property type="component" value="Unassembled WGS sequence"/>
</dbReference>
<feature type="binding site" evidence="7">
    <location>
        <position position="349"/>
    </location>
    <ligand>
        <name>Mn(2+)</name>
        <dbReference type="ChEBI" id="CHEBI:29035"/>
        <label>1</label>
    </ligand>
</feature>
<feature type="binding site" evidence="7">
    <location>
        <position position="345"/>
    </location>
    <ligand>
        <name>Mn(2+)</name>
        <dbReference type="ChEBI" id="CHEBI:29035"/>
        <label>1</label>
    </ligand>
</feature>
<feature type="domain" description="DHHA1" evidence="10">
    <location>
        <begin position="558"/>
        <end position="647"/>
    </location>
</feature>
<dbReference type="Pfam" id="PF24898">
    <property type="entry name" value="GGDEF_GdpP"/>
    <property type="match status" value="1"/>
</dbReference>